<evidence type="ECO:0000313" key="2">
    <source>
        <dbReference type="Proteomes" id="UP000649151"/>
    </source>
</evidence>
<sequence>MKEIKIEQCPYCGGTDFIKGYGVQAISGSSKVANSWNLSNLVYTVCKDCGSIVHTQVEKLDRLISSQQELEFE</sequence>
<gene>
    <name evidence="1" type="ORF">H8Z77_03660</name>
</gene>
<accession>A0ABR7IPQ2</accession>
<organism evidence="1 2">
    <name type="scientific">Clostridium facile</name>
    <dbReference type="NCBI Taxonomy" id="2763035"/>
    <lineage>
        <taxon>Bacteria</taxon>
        <taxon>Bacillati</taxon>
        <taxon>Bacillota</taxon>
        <taxon>Clostridia</taxon>
        <taxon>Eubacteriales</taxon>
        <taxon>Clostridiaceae</taxon>
        <taxon>Clostridium</taxon>
    </lineage>
</organism>
<dbReference type="EMBL" id="JACOQK010000001">
    <property type="protein sequence ID" value="MBC5787120.1"/>
    <property type="molecule type" value="Genomic_DNA"/>
</dbReference>
<name>A0ABR7IPQ2_9CLOT</name>
<keyword evidence="2" id="KW-1185">Reference proteome</keyword>
<protein>
    <recommendedName>
        <fullName evidence="3">Transcription initiation factor TFIIIB</fullName>
    </recommendedName>
</protein>
<proteinExistence type="predicted"/>
<evidence type="ECO:0008006" key="3">
    <source>
        <dbReference type="Google" id="ProtNLM"/>
    </source>
</evidence>
<reference evidence="1 2" key="1">
    <citation type="submission" date="2020-08" db="EMBL/GenBank/DDBJ databases">
        <title>Genome public.</title>
        <authorList>
            <person name="Liu C."/>
            <person name="Sun Q."/>
        </authorList>
    </citation>
    <scope>NUCLEOTIDE SEQUENCE [LARGE SCALE GENOMIC DNA]</scope>
    <source>
        <strain evidence="1 2">NSJ-27</strain>
    </source>
</reference>
<dbReference type="RefSeq" id="WP_069988806.1">
    <property type="nucleotide sequence ID" value="NZ_JACOQK010000001.1"/>
</dbReference>
<comment type="caution">
    <text evidence="1">The sequence shown here is derived from an EMBL/GenBank/DDBJ whole genome shotgun (WGS) entry which is preliminary data.</text>
</comment>
<dbReference type="Proteomes" id="UP000649151">
    <property type="component" value="Unassembled WGS sequence"/>
</dbReference>
<evidence type="ECO:0000313" key="1">
    <source>
        <dbReference type="EMBL" id="MBC5787120.1"/>
    </source>
</evidence>